<protein>
    <submittedName>
        <fullName evidence="4">Outer membrane protein</fullName>
    </submittedName>
</protein>
<evidence type="ECO:0000313" key="5">
    <source>
        <dbReference type="Proteomes" id="UP000465240"/>
    </source>
</evidence>
<name>A0ABQ1C526_9MYCO</name>
<comment type="subcellular location">
    <subcellularLocation>
        <location evidence="1">Membrane</location>
    </subcellularLocation>
</comment>
<dbReference type="PANTHER" id="PTHR37042">
    <property type="entry name" value="OUTER MEMBRANE PROTEIN RV1973"/>
    <property type="match status" value="1"/>
</dbReference>
<feature type="signal peptide" evidence="3">
    <location>
        <begin position="1"/>
        <end position="26"/>
    </location>
</feature>
<evidence type="ECO:0000256" key="2">
    <source>
        <dbReference type="ARBA" id="ARBA00023136"/>
    </source>
</evidence>
<evidence type="ECO:0000313" key="4">
    <source>
        <dbReference type="EMBL" id="GFG79543.1"/>
    </source>
</evidence>
<feature type="chain" id="PRO_5046970921" evidence="3">
    <location>
        <begin position="27"/>
        <end position="163"/>
    </location>
</feature>
<dbReference type="EMBL" id="BLKX01000001">
    <property type="protein sequence ID" value="GFG79543.1"/>
    <property type="molecule type" value="Genomic_DNA"/>
</dbReference>
<dbReference type="Proteomes" id="UP000465240">
    <property type="component" value="Unassembled WGS sequence"/>
</dbReference>
<sequence length="163" mass="17083">MSAIKWSRVLAYGLLPALALSLAAAAGWLKWQDTSARDAVVARAESMRAASDGTVALLSYKPDTVQQDLDAARGRLTGTFLTAYSQLTHDVVIPGAKQKQISAVATVGGAASVSASADHAVVLLFVSQTVTVGQDAPTSSASNVRVTLDKRDGRWLISQFDPV</sequence>
<keyword evidence="3" id="KW-0732">Signal</keyword>
<accession>A0ABQ1C526</accession>
<dbReference type="PANTHER" id="PTHR37042:SF4">
    <property type="entry name" value="OUTER MEMBRANE PROTEIN RV1973"/>
    <property type="match status" value="1"/>
</dbReference>
<organism evidence="4 5">
    <name type="scientific">Mycobacterium paragordonae</name>
    <dbReference type="NCBI Taxonomy" id="1389713"/>
    <lineage>
        <taxon>Bacteria</taxon>
        <taxon>Bacillati</taxon>
        <taxon>Actinomycetota</taxon>
        <taxon>Actinomycetes</taxon>
        <taxon>Mycobacteriales</taxon>
        <taxon>Mycobacteriaceae</taxon>
        <taxon>Mycobacterium</taxon>
    </lineage>
</organism>
<comment type="caution">
    <text evidence="4">The sequence shown here is derived from an EMBL/GenBank/DDBJ whole genome shotgun (WGS) entry which is preliminary data.</text>
</comment>
<evidence type="ECO:0000256" key="1">
    <source>
        <dbReference type="ARBA" id="ARBA00004370"/>
    </source>
</evidence>
<evidence type="ECO:0000256" key="3">
    <source>
        <dbReference type="SAM" id="SignalP"/>
    </source>
</evidence>
<keyword evidence="5" id="KW-1185">Reference proteome</keyword>
<proteinExistence type="predicted"/>
<keyword evidence="2" id="KW-0472">Membrane</keyword>
<gene>
    <name evidence="4" type="ORF">MPRG_28190</name>
</gene>
<reference evidence="4 5" key="1">
    <citation type="journal article" date="2019" name="Emerg. Microbes Infect.">
        <title>Comprehensive subspecies identification of 175 nontuberculous mycobacteria species based on 7547 genomic profiles.</title>
        <authorList>
            <person name="Matsumoto Y."/>
            <person name="Kinjo T."/>
            <person name="Motooka D."/>
            <person name="Nabeya D."/>
            <person name="Jung N."/>
            <person name="Uechi K."/>
            <person name="Horii T."/>
            <person name="Iida T."/>
            <person name="Fujita J."/>
            <person name="Nakamura S."/>
        </authorList>
    </citation>
    <scope>NUCLEOTIDE SEQUENCE [LARGE SCALE GENOMIC DNA]</scope>
    <source>
        <strain evidence="4 5">JCM 18565</strain>
    </source>
</reference>